<evidence type="ECO:0000256" key="2">
    <source>
        <dbReference type="ARBA" id="ARBA00023002"/>
    </source>
</evidence>
<evidence type="ECO:0000313" key="4">
    <source>
        <dbReference type="EMBL" id="QKX63709.1"/>
    </source>
</evidence>
<keyword evidence="2" id="KW-0560">Oxidoreductase</keyword>
<evidence type="ECO:0000259" key="3">
    <source>
        <dbReference type="Pfam" id="PF08240"/>
    </source>
</evidence>
<dbReference type="AlphaFoldDB" id="A0A7H8RB71"/>
<keyword evidence="5" id="KW-1185">Reference proteome</keyword>
<dbReference type="OrthoDB" id="3233595at2759"/>
<dbReference type="Gene3D" id="3.40.50.720">
    <property type="entry name" value="NAD(P)-binding Rossmann-like Domain"/>
    <property type="match status" value="1"/>
</dbReference>
<organism evidence="4 5">
    <name type="scientific">Talaromyces rugulosus</name>
    <name type="common">Penicillium rugulosum</name>
    <dbReference type="NCBI Taxonomy" id="121627"/>
    <lineage>
        <taxon>Eukaryota</taxon>
        <taxon>Fungi</taxon>
        <taxon>Dikarya</taxon>
        <taxon>Ascomycota</taxon>
        <taxon>Pezizomycotina</taxon>
        <taxon>Eurotiomycetes</taxon>
        <taxon>Eurotiomycetidae</taxon>
        <taxon>Eurotiales</taxon>
        <taxon>Trichocomaceae</taxon>
        <taxon>Talaromyces</taxon>
        <taxon>Talaromyces sect. Islandici</taxon>
    </lineage>
</organism>
<dbReference type="InterPro" id="IPR011032">
    <property type="entry name" value="GroES-like_sf"/>
</dbReference>
<evidence type="ECO:0000313" key="5">
    <source>
        <dbReference type="Proteomes" id="UP000509510"/>
    </source>
</evidence>
<reference evidence="5" key="1">
    <citation type="submission" date="2020-06" db="EMBL/GenBank/DDBJ databases">
        <title>A chromosome-scale genome assembly of Talaromyces rugulosus W13939.</title>
        <authorList>
            <person name="Wang B."/>
            <person name="Guo L."/>
            <person name="Ye K."/>
            <person name="Wang L."/>
        </authorList>
    </citation>
    <scope>NUCLEOTIDE SEQUENCE [LARGE SCALE GENOMIC DNA]</scope>
    <source>
        <strain evidence="5">W13939</strain>
    </source>
</reference>
<dbReference type="EMBL" id="CP055903">
    <property type="protein sequence ID" value="QKX63709.1"/>
    <property type="molecule type" value="Genomic_DNA"/>
</dbReference>
<dbReference type="RefSeq" id="XP_035349883.1">
    <property type="nucleotide sequence ID" value="XM_035493990.1"/>
</dbReference>
<dbReference type="KEGG" id="trg:TRUGW13939_10880"/>
<sequence>MKEVPVFSTKPFLTTAICDGNLPVPQDNGILIRVMVASSKPKDYKHLYATGVSINSGDDIAGYVHGLGKMAALGNEFKIGDRVAASHPMMAPGGTSAEYAVAPTETTLLIPDGIDFESATKIPLTTLAAILALFRRQSLLPPWMKRSPNAPLMPLIIYGASSALRTYASLLVESTCYVKKLLDSKLGDASWITISQILSPGGTVSTENYDESKIPADINISYSFVGSAHFGAFKPSMPRQPQDAKNTAADIDFAYVMFR</sequence>
<dbReference type="InterPro" id="IPR047122">
    <property type="entry name" value="Trans-enoyl_RdTase-like"/>
</dbReference>
<gene>
    <name evidence="4" type="ORF">TRUGW13939_10880</name>
</gene>
<dbReference type="Proteomes" id="UP000509510">
    <property type="component" value="Chromosome VI"/>
</dbReference>
<proteinExistence type="inferred from homology"/>
<dbReference type="PANTHER" id="PTHR45348">
    <property type="entry name" value="HYPOTHETICAL OXIDOREDUCTASE (EUROFUNG)"/>
    <property type="match status" value="1"/>
</dbReference>
<dbReference type="InterPro" id="IPR013154">
    <property type="entry name" value="ADH-like_N"/>
</dbReference>
<dbReference type="GeneID" id="55998359"/>
<protein>
    <recommendedName>
        <fullName evidence="3">Alcohol dehydrogenase-like N-terminal domain-containing protein</fullName>
    </recommendedName>
</protein>
<accession>A0A7H8RB71</accession>
<dbReference type="GO" id="GO:0016651">
    <property type="term" value="F:oxidoreductase activity, acting on NAD(P)H"/>
    <property type="evidence" value="ECO:0007669"/>
    <property type="project" value="InterPro"/>
</dbReference>
<name>A0A7H8RB71_TALRU</name>
<comment type="similarity">
    <text evidence="1">Belongs to the zinc-containing alcohol dehydrogenase family.</text>
</comment>
<evidence type="ECO:0000256" key="1">
    <source>
        <dbReference type="ARBA" id="ARBA00008072"/>
    </source>
</evidence>
<dbReference type="SUPFAM" id="SSF50129">
    <property type="entry name" value="GroES-like"/>
    <property type="match status" value="1"/>
</dbReference>
<dbReference type="Gene3D" id="3.90.180.10">
    <property type="entry name" value="Medium-chain alcohol dehydrogenases, catalytic domain"/>
    <property type="match status" value="1"/>
</dbReference>
<dbReference type="Pfam" id="PF08240">
    <property type="entry name" value="ADH_N"/>
    <property type="match status" value="1"/>
</dbReference>
<feature type="domain" description="Alcohol dehydrogenase-like N-terminal" evidence="3">
    <location>
        <begin position="27"/>
        <end position="112"/>
    </location>
</feature>
<dbReference type="PANTHER" id="PTHR45348:SF5">
    <property type="entry name" value="OXIDOREDUCTASE, PUTATIVE (AFU_ORTHOLOGUE AFUA_8G01420)-RELATED"/>
    <property type="match status" value="1"/>
</dbReference>